<keyword evidence="1" id="KW-0175">Coiled coil</keyword>
<organism evidence="4 5">
    <name type="scientific">Aquatica leii</name>
    <dbReference type="NCBI Taxonomy" id="1421715"/>
    <lineage>
        <taxon>Eukaryota</taxon>
        <taxon>Metazoa</taxon>
        <taxon>Ecdysozoa</taxon>
        <taxon>Arthropoda</taxon>
        <taxon>Hexapoda</taxon>
        <taxon>Insecta</taxon>
        <taxon>Pterygota</taxon>
        <taxon>Neoptera</taxon>
        <taxon>Endopterygota</taxon>
        <taxon>Coleoptera</taxon>
        <taxon>Polyphaga</taxon>
        <taxon>Elateriformia</taxon>
        <taxon>Elateroidea</taxon>
        <taxon>Lampyridae</taxon>
        <taxon>Luciolinae</taxon>
        <taxon>Aquatica</taxon>
    </lineage>
</organism>
<reference evidence="5" key="1">
    <citation type="submission" date="2023-01" db="EMBL/GenBank/DDBJ databases">
        <title>Key to firefly adult light organ development and bioluminescence: homeobox transcription factors regulate luciferase expression and transportation to peroxisome.</title>
        <authorList>
            <person name="Fu X."/>
        </authorList>
    </citation>
    <scope>NUCLEOTIDE SEQUENCE [LARGE SCALE GENOMIC DNA]</scope>
</reference>
<dbReference type="Proteomes" id="UP001353858">
    <property type="component" value="Unassembled WGS sequence"/>
</dbReference>
<comment type="caution">
    <text evidence="4">The sequence shown here is derived from an EMBL/GenBank/DDBJ whole genome shotgun (WGS) entry which is preliminary data.</text>
</comment>
<name>A0AAN7PW12_9COLE</name>
<dbReference type="InterPro" id="IPR029332">
    <property type="entry name" value="PEHE_dom"/>
</dbReference>
<feature type="region of interest" description="Disordered" evidence="2">
    <location>
        <begin position="156"/>
        <end position="176"/>
    </location>
</feature>
<dbReference type="Pfam" id="PF15275">
    <property type="entry name" value="PEHE"/>
    <property type="match status" value="1"/>
</dbReference>
<feature type="region of interest" description="Disordered" evidence="2">
    <location>
        <begin position="119"/>
        <end position="142"/>
    </location>
</feature>
<feature type="compositionally biased region" description="Basic and acidic residues" evidence="2">
    <location>
        <begin position="24"/>
        <end position="41"/>
    </location>
</feature>
<proteinExistence type="predicted"/>
<dbReference type="InterPro" id="IPR026711">
    <property type="entry name" value="Msl-1"/>
</dbReference>
<dbReference type="PROSITE" id="PS52052">
    <property type="entry name" value="PEHE"/>
    <property type="match status" value="1"/>
</dbReference>
<keyword evidence="5" id="KW-1185">Reference proteome</keyword>
<dbReference type="Gene3D" id="1.20.5.170">
    <property type="match status" value="1"/>
</dbReference>
<feature type="coiled-coil region" evidence="1">
    <location>
        <begin position="195"/>
        <end position="250"/>
    </location>
</feature>
<accession>A0AAN7PW12</accession>
<evidence type="ECO:0000313" key="4">
    <source>
        <dbReference type="EMBL" id="KAK4878989.1"/>
    </source>
</evidence>
<dbReference type="SMART" id="SM01300">
    <property type="entry name" value="PEHE"/>
    <property type="match status" value="1"/>
</dbReference>
<dbReference type="GO" id="GO:0003682">
    <property type="term" value="F:chromatin binding"/>
    <property type="evidence" value="ECO:0007669"/>
    <property type="project" value="TreeGrafter"/>
</dbReference>
<feature type="region of interest" description="Disordered" evidence="2">
    <location>
        <begin position="1"/>
        <end position="66"/>
    </location>
</feature>
<feature type="compositionally biased region" description="Polar residues" evidence="2">
    <location>
        <begin position="56"/>
        <end position="66"/>
    </location>
</feature>
<evidence type="ECO:0000256" key="2">
    <source>
        <dbReference type="SAM" id="MobiDB-lite"/>
    </source>
</evidence>
<evidence type="ECO:0000256" key="1">
    <source>
        <dbReference type="SAM" id="Coils"/>
    </source>
</evidence>
<gene>
    <name evidence="4" type="ORF">RN001_007135</name>
</gene>
<protein>
    <recommendedName>
        <fullName evidence="3">PEHE domain-containing protein</fullName>
    </recommendedName>
</protein>
<evidence type="ECO:0000259" key="3">
    <source>
        <dbReference type="PROSITE" id="PS52052"/>
    </source>
</evidence>
<evidence type="ECO:0000313" key="5">
    <source>
        <dbReference type="Proteomes" id="UP001353858"/>
    </source>
</evidence>
<dbReference type="Gene3D" id="6.10.250.2000">
    <property type="match status" value="1"/>
</dbReference>
<sequence>MKQMNSSKDNDTTSKFSAESIEVDLFKRKREESENHSEKIEALGNQRKVTKVMQRTPPNKSTGNKKLSVSETEYNMENLEQLMEKMALQINDIKEEVKSTRLDIRANERDVIRENGKIIKQDKEKTDNSSNGNGVGINRKRKELVQELQKVTTKQRHITKAKEKDQGNINNSDNKDDLNLAYDHMYASNTESLHLNNAESNCQNTESEVKFLKEWLLTHLDLIQQQNDEILNKEKTILILKQENEMLKERINCLDPTVVYQKESLSKHTSSEYPCEAVINEMTHDSTGVEDNTDSTIYILQQQSPTEQPVYELMGNEFDLSQNELTKSETETVSIKKENTSINSEIVSQPASPSDPMNFNNKSFTITNSVEDTLKNIKMSIRRKRLCSGSSALSNNDVTLEESHTLRKKKKRKSSIRDDKILMSSEQYITQTGESTSLLPSENDSLDTSITTNLEVPRWRVKVYTSCYSMEGTENLDDEVYNKRHMRLETDERRRKRWDVQRIREQRIVEKLKQRQERIGSGSRVDEQSESVKSLWPPLEDIKYLEVCDQLPVSAFGVPIPRFLPMEFSLPWLSNPQAPPDLIKKHSVRKSTIRRKATKR</sequence>
<feature type="domain" description="PEHE" evidence="3">
    <location>
        <begin position="453"/>
        <end position="572"/>
    </location>
</feature>
<dbReference type="PANTHER" id="PTHR21656">
    <property type="entry name" value="MALE-SPECIFIC LETHAL-1 PROTEIN"/>
    <property type="match status" value="1"/>
</dbReference>
<dbReference type="GO" id="GO:0072487">
    <property type="term" value="C:MSL complex"/>
    <property type="evidence" value="ECO:0007669"/>
    <property type="project" value="InterPro"/>
</dbReference>
<dbReference type="AlphaFoldDB" id="A0AAN7PW12"/>
<dbReference type="PANTHER" id="PTHR21656:SF2">
    <property type="entry name" value="MALE-SPECIFIC LETHAL 1 HOMOLOG"/>
    <property type="match status" value="1"/>
</dbReference>
<feature type="compositionally biased region" description="Polar residues" evidence="2">
    <location>
        <begin position="1"/>
        <end position="17"/>
    </location>
</feature>
<dbReference type="EMBL" id="JARPUR010000003">
    <property type="protein sequence ID" value="KAK4878989.1"/>
    <property type="molecule type" value="Genomic_DNA"/>
</dbReference>